<dbReference type="AlphaFoldDB" id="A0A0H2RY60"/>
<dbReference type="InterPro" id="IPR002575">
    <property type="entry name" value="Aminoglycoside_PTrfase"/>
</dbReference>
<dbReference type="InterPro" id="IPR051035">
    <property type="entry name" value="Mito_inheritance_9"/>
</dbReference>
<dbReference type="SUPFAM" id="SSF56112">
    <property type="entry name" value="Protein kinase-like (PK-like)"/>
    <property type="match status" value="1"/>
</dbReference>
<dbReference type="GO" id="GO:0016301">
    <property type="term" value="F:kinase activity"/>
    <property type="evidence" value="ECO:0007669"/>
    <property type="project" value="UniProtKB-KW"/>
</dbReference>
<organism evidence="2 3">
    <name type="scientific">Schizopora paradoxa</name>
    <dbReference type="NCBI Taxonomy" id="27342"/>
    <lineage>
        <taxon>Eukaryota</taxon>
        <taxon>Fungi</taxon>
        <taxon>Dikarya</taxon>
        <taxon>Basidiomycota</taxon>
        <taxon>Agaricomycotina</taxon>
        <taxon>Agaricomycetes</taxon>
        <taxon>Hymenochaetales</taxon>
        <taxon>Schizoporaceae</taxon>
        <taxon>Schizopora</taxon>
    </lineage>
</organism>
<accession>A0A0H2RY60</accession>
<keyword evidence="2" id="KW-0418">Kinase</keyword>
<dbReference type="InterPro" id="IPR011009">
    <property type="entry name" value="Kinase-like_dom_sf"/>
</dbReference>
<feature type="domain" description="Aminoglycoside phosphotransferase" evidence="1">
    <location>
        <begin position="79"/>
        <end position="357"/>
    </location>
</feature>
<evidence type="ECO:0000259" key="1">
    <source>
        <dbReference type="Pfam" id="PF01636"/>
    </source>
</evidence>
<dbReference type="InParanoid" id="A0A0H2RY60"/>
<dbReference type="Gene3D" id="3.90.1200.10">
    <property type="match status" value="1"/>
</dbReference>
<name>A0A0H2RY60_9AGAM</name>
<reference evidence="2 3" key="1">
    <citation type="submission" date="2015-04" db="EMBL/GenBank/DDBJ databases">
        <title>Complete genome sequence of Schizopora paradoxa KUC8140, a cosmopolitan wood degrader in East Asia.</title>
        <authorList>
            <consortium name="DOE Joint Genome Institute"/>
            <person name="Min B."/>
            <person name="Park H."/>
            <person name="Jang Y."/>
            <person name="Kim J.-J."/>
            <person name="Kim K.H."/>
            <person name="Pangilinan J."/>
            <person name="Lipzen A."/>
            <person name="Riley R."/>
            <person name="Grigoriev I.V."/>
            <person name="Spatafora J.W."/>
            <person name="Choi I.-G."/>
        </authorList>
    </citation>
    <scope>NUCLEOTIDE SEQUENCE [LARGE SCALE GENOMIC DNA]</scope>
    <source>
        <strain evidence="2 3">KUC8140</strain>
    </source>
</reference>
<protein>
    <submittedName>
        <fullName evidence="2">Protein kinase subdomain-containing protein PKL/CAK/Fmp29</fullName>
    </submittedName>
</protein>
<gene>
    <name evidence="2" type="ORF">SCHPADRAFT_937717</name>
</gene>
<dbReference type="Pfam" id="PF01636">
    <property type="entry name" value="APH"/>
    <property type="match status" value="1"/>
</dbReference>
<dbReference type="PANTHER" id="PTHR36091:SF2">
    <property type="entry name" value="AMINOGLYCOSIDE PHOSPHOTRANSFERASE DOMAIN-CONTAINING PROTEIN"/>
    <property type="match status" value="1"/>
</dbReference>
<keyword evidence="2" id="KW-0808">Transferase</keyword>
<keyword evidence="3" id="KW-1185">Reference proteome</keyword>
<dbReference type="OrthoDB" id="2831558at2759"/>
<dbReference type="GO" id="GO:0005739">
    <property type="term" value="C:mitochondrion"/>
    <property type="evidence" value="ECO:0007669"/>
    <property type="project" value="TreeGrafter"/>
</dbReference>
<dbReference type="EMBL" id="KQ085913">
    <property type="protein sequence ID" value="KLO16689.1"/>
    <property type="molecule type" value="Genomic_DNA"/>
</dbReference>
<dbReference type="PANTHER" id="PTHR36091">
    <property type="entry name" value="ALTERED INHERITANCE OF MITOCHONDRIA PROTEIN 9, MITOCHONDRIAL"/>
    <property type="match status" value="1"/>
</dbReference>
<dbReference type="STRING" id="27342.A0A0H2RY60"/>
<proteinExistence type="predicted"/>
<evidence type="ECO:0000313" key="2">
    <source>
        <dbReference type="EMBL" id="KLO16689.1"/>
    </source>
</evidence>
<dbReference type="Proteomes" id="UP000053477">
    <property type="component" value="Unassembled WGS sequence"/>
</dbReference>
<dbReference type="Gene3D" id="3.30.200.20">
    <property type="entry name" value="Phosphorylase Kinase, domain 1"/>
    <property type="match status" value="1"/>
</dbReference>
<evidence type="ECO:0000313" key="3">
    <source>
        <dbReference type="Proteomes" id="UP000053477"/>
    </source>
</evidence>
<sequence>MKLYPQSKRRSFSAAAQQGSPIDNLNLNPHDLFEYTSGRWIYNDEQRRFERRLEFNVDEFLRLAAESVKRSPDEIVRFEKLADGESNRVFLVTMRDGFKLIARIPYPITPPKFLVTASEVATLAYLRENEVPVPKVYGYSPDMENPAGTEYIFMEYLEGTRFVDVLFDLDEGEVISILRQVAELENKFMTMGFPAGGSLYFTVDLKYINQPGVPLYNDEFSIGPEASVEMWSGRRGLLHVNRGPYAKAEEVLVGGAEKEKAYLEKYGRPLHPFQRMRRAAYRFQEQQPSDHIKNLERYLKIVPSLLHKPEDSQRSRILNRFCMRHPDLSPANIIISRSPETKSYRVVGIIDWQHTTVLPLSLSAGFTQDVDDDGNADSERVPSLPENFKDLDEASQEREMFEYRRRFLHYHYLESTKELNYLHYVAMKEPMSTLRRRLFRHSRALWKGETLELQAAVMQAWQHWNALTETEGEPCPLAFDAEDIRQTMKLEEEVEKLDDEFDKTEGVFGIGMEGWVPNERYEETVVNCRKLKALALLRTMNPEKQAHIVGHWPFDDMDERDYL</sequence>